<dbReference type="AlphaFoldDB" id="A0AAU7PSD1"/>
<accession>A0AAU7PSD1</accession>
<organism evidence="1">
    <name type="scientific">Lacrimispora sp. BS-2</name>
    <dbReference type="NCBI Taxonomy" id="3151850"/>
    <lineage>
        <taxon>Bacteria</taxon>
        <taxon>Bacillati</taxon>
        <taxon>Bacillota</taxon>
        <taxon>Clostridia</taxon>
        <taxon>Lachnospirales</taxon>
        <taxon>Lachnospiraceae</taxon>
        <taxon>Lacrimispora</taxon>
    </lineage>
</organism>
<dbReference type="Pfam" id="PF20092">
    <property type="entry name" value="DUF6483"/>
    <property type="match status" value="1"/>
</dbReference>
<name>A0AAU7PSD1_9FIRM</name>
<dbReference type="InterPro" id="IPR045507">
    <property type="entry name" value="DUF6483"/>
</dbReference>
<dbReference type="EMBL" id="CP157940">
    <property type="protein sequence ID" value="XBS54957.1"/>
    <property type="molecule type" value="Genomic_DNA"/>
</dbReference>
<gene>
    <name evidence="1" type="ORF">ABFV83_03935</name>
</gene>
<reference evidence="1" key="1">
    <citation type="submission" date="2024-06" db="EMBL/GenBank/DDBJ databases">
        <title>Lacrimispora cavernae sp. nov., a novel anaerobe isolated from bat guano pile inside a cave.</title>
        <authorList>
            <person name="Miller S.L."/>
            <person name="Lu N."/>
            <person name="King J."/>
            <person name="Sankaranarayanan K."/>
            <person name="Lawson P.A."/>
        </authorList>
    </citation>
    <scope>NUCLEOTIDE SEQUENCE</scope>
    <source>
        <strain evidence="1">BS-2</strain>
    </source>
</reference>
<evidence type="ECO:0000313" key="1">
    <source>
        <dbReference type="EMBL" id="XBS54957.1"/>
    </source>
</evidence>
<dbReference type="RefSeq" id="WP_349947644.1">
    <property type="nucleotide sequence ID" value="NZ_CP157940.1"/>
</dbReference>
<sequence length="127" mass="14940">MLEEDFIMRMIHEMVTTLLKLIFHIELGENDELNFKDQETASKYQELLALIQAGNINEAENKLLDELDLEDMEHFKMALMFYYHLNQVDYSFLEEHDFSKNEITDGLRYVSSIYGYDSMAEALLGRG</sequence>
<proteinExistence type="predicted"/>
<protein>
    <submittedName>
        <fullName evidence="1">DUF6483 family protein</fullName>
    </submittedName>
</protein>